<name>A0A1Q9B136_9HYPH</name>
<evidence type="ECO:0008006" key="3">
    <source>
        <dbReference type="Google" id="ProtNLM"/>
    </source>
</evidence>
<dbReference type="RefSeq" id="WP_075626354.1">
    <property type="nucleotide sequence ID" value="NZ_FOAM01000005.1"/>
</dbReference>
<reference evidence="1 2" key="1">
    <citation type="submission" date="2016-09" db="EMBL/GenBank/DDBJ databases">
        <title>Rhizobium sp. nov., a novel species isolated from the rice rhizosphere.</title>
        <authorList>
            <person name="Zhao J."/>
            <person name="Zhang X."/>
        </authorList>
    </citation>
    <scope>NUCLEOTIDE SEQUENCE [LARGE SCALE GENOMIC DNA]</scope>
    <source>
        <strain evidence="1 2">1.7048</strain>
    </source>
</reference>
<dbReference type="Proteomes" id="UP000186364">
    <property type="component" value="Unassembled WGS sequence"/>
</dbReference>
<sequence length="134" mass="14325">MPQGRLTGGLAWRILCAIALLCVGLAHKLPPAFAESTIPPGERALYLLPDGSLPALCVEGVRHTSHDVDHDRTTPCEACRLSAAILLPVSESANGLVFRSAETARMAPRPARLTLRRLVPPDARPRAPPVLLSI</sequence>
<dbReference type="AlphaFoldDB" id="A0A1Q9B136"/>
<comment type="caution">
    <text evidence="1">The sequence shown here is derived from an EMBL/GenBank/DDBJ whole genome shotgun (WGS) entry which is preliminary data.</text>
</comment>
<gene>
    <name evidence="1" type="ORF">BJF93_08815</name>
</gene>
<accession>A0A1Q9B136</accession>
<dbReference type="OrthoDB" id="7744280at2"/>
<organism evidence="1 2">
    <name type="scientific">Xaviernesmea oryzae</name>
    <dbReference type="NCBI Taxonomy" id="464029"/>
    <lineage>
        <taxon>Bacteria</taxon>
        <taxon>Pseudomonadati</taxon>
        <taxon>Pseudomonadota</taxon>
        <taxon>Alphaproteobacteria</taxon>
        <taxon>Hyphomicrobiales</taxon>
        <taxon>Rhizobiaceae</taxon>
        <taxon>Rhizobium/Agrobacterium group</taxon>
        <taxon>Xaviernesmea</taxon>
    </lineage>
</organism>
<evidence type="ECO:0000313" key="1">
    <source>
        <dbReference type="EMBL" id="OLP61691.1"/>
    </source>
</evidence>
<protein>
    <recommendedName>
        <fullName evidence="3">DUF2946 domain-containing protein</fullName>
    </recommendedName>
</protein>
<evidence type="ECO:0000313" key="2">
    <source>
        <dbReference type="Proteomes" id="UP000186364"/>
    </source>
</evidence>
<dbReference type="EMBL" id="MKIP01000031">
    <property type="protein sequence ID" value="OLP61691.1"/>
    <property type="molecule type" value="Genomic_DNA"/>
</dbReference>
<keyword evidence="2" id="KW-1185">Reference proteome</keyword>
<proteinExistence type="predicted"/>